<sequence>MSTPKIIIERFSALSEFTAKGFLYNLNYLPDTILGGIVLFALLLQSAPLGLLGLSLFSLEFVHAGLSSGLAETIPGVKEASKDVARCSGHFPGISYERATATLLGEGTLRTLSVGFPSYYMMFFGALFGYMLAMAETYQPELEGMPQKRAAIYAGVIIMGMLSVLFLIYRLVTACDTLVSVLIGAIAGLAYGYGIEMLIAALSGRTQTNLMNVPLIRDRTTDGKPIYVCKKE</sequence>
<evidence type="ECO:0000313" key="2">
    <source>
        <dbReference type="EMBL" id="QHT19529.1"/>
    </source>
</evidence>
<proteinExistence type="predicted"/>
<keyword evidence="1" id="KW-0472">Membrane</keyword>
<feature type="transmembrane region" description="Helical" evidence="1">
    <location>
        <begin position="178"/>
        <end position="202"/>
    </location>
</feature>
<dbReference type="EMBL" id="MN739667">
    <property type="protein sequence ID" value="QHT19529.1"/>
    <property type="molecule type" value="Genomic_DNA"/>
</dbReference>
<keyword evidence="1" id="KW-0812">Transmembrane</keyword>
<protein>
    <submittedName>
        <fullName evidence="2">Uncharacterized protein</fullName>
    </submittedName>
</protein>
<evidence type="ECO:0000256" key="1">
    <source>
        <dbReference type="SAM" id="Phobius"/>
    </source>
</evidence>
<name>A0A6C0DU23_9ZZZZ</name>
<accession>A0A6C0DU23</accession>
<organism evidence="2">
    <name type="scientific">viral metagenome</name>
    <dbReference type="NCBI Taxonomy" id="1070528"/>
    <lineage>
        <taxon>unclassified sequences</taxon>
        <taxon>metagenomes</taxon>
        <taxon>organismal metagenomes</taxon>
    </lineage>
</organism>
<dbReference type="AlphaFoldDB" id="A0A6C0DU23"/>
<reference evidence="2" key="1">
    <citation type="journal article" date="2020" name="Nature">
        <title>Giant virus diversity and host interactions through global metagenomics.</title>
        <authorList>
            <person name="Schulz F."/>
            <person name="Roux S."/>
            <person name="Paez-Espino D."/>
            <person name="Jungbluth S."/>
            <person name="Walsh D.A."/>
            <person name="Denef V.J."/>
            <person name="McMahon K.D."/>
            <person name="Konstantinidis K.T."/>
            <person name="Eloe-Fadrosh E.A."/>
            <person name="Kyrpides N.C."/>
            <person name="Woyke T."/>
        </authorList>
    </citation>
    <scope>NUCLEOTIDE SEQUENCE</scope>
    <source>
        <strain evidence="2">GVMAG-M-3300023174-57</strain>
    </source>
</reference>
<keyword evidence="1" id="KW-1133">Transmembrane helix</keyword>
<feature type="transmembrane region" description="Helical" evidence="1">
    <location>
        <begin position="150"/>
        <end position="172"/>
    </location>
</feature>
<feature type="transmembrane region" description="Helical" evidence="1">
    <location>
        <begin position="33"/>
        <end position="57"/>
    </location>
</feature>
<feature type="transmembrane region" description="Helical" evidence="1">
    <location>
        <begin position="119"/>
        <end position="138"/>
    </location>
</feature>